<name>A0AAX3U2J1_9VIBR</name>
<accession>A0AAX3U2J1</accession>
<gene>
    <name evidence="5" type="ORF">PYE51_12250</name>
</gene>
<organism evidence="5 6">
    <name type="scientific">Vibrio aestuarianus</name>
    <dbReference type="NCBI Taxonomy" id="28171"/>
    <lineage>
        <taxon>Bacteria</taxon>
        <taxon>Pseudomonadati</taxon>
        <taxon>Pseudomonadota</taxon>
        <taxon>Gammaproteobacteria</taxon>
        <taxon>Vibrionales</taxon>
        <taxon>Vibrionaceae</taxon>
        <taxon>Vibrio</taxon>
    </lineage>
</organism>
<proteinExistence type="predicted"/>
<dbReference type="GO" id="GO:0003700">
    <property type="term" value="F:DNA-binding transcription factor activity"/>
    <property type="evidence" value="ECO:0007669"/>
    <property type="project" value="InterPro"/>
</dbReference>
<dbReference type="PANTHER" id="PTHR43280:SF28">
    <property type="entry name" value="HTH-TYPE TRANSCRIPTIONAL ACTIVATOR RHAS"/>
    <property type="match status" value="1"/>
</dbReference>
<dbReference type="Gene3D" id="1.10.10.60">
    <property type="entry name" value="Homeodomain-like"/>
    <property type="match status" value="2"/>
</dbReference>
<dbReference type="Proteomes" id="UP001239257">
    <property type="component" value="Chromosome 1"/>
</dbReference>
<dbReference type="InterPro" id="IPR018060">
    <property type="entry name" value="HTH_AraC"/>
</dbReference>
<dbReference type="SMART" id="SM00342">
    <property type="entry name" value="HTH_ARAC"/>
    <property type="match status" value="1"/>
</dbReference>
<reference evidence="5" key="1">
    <citation type="submission" date="2022-02" db="EMBL/GenBank/DDBJ databases">
        <title>Emergence and expansion in Europe of a Vibrio aestuarianus clonal complex pathogenic for oysters.</title>
        <authorList>
            <person name="Mesnil A."/>
            <person name="Travers M.-A."/>
        </authorList>
    </citation>
    <scope>NUCLEOTIDE SEQUENCE</scope>
    <source>
        <strain evidence="5">U29</strain>
    </source>
</reference>
<dbReference type="AlphaFoldDB" id="A0AAX3U2J1"/>
<feature type="domain" description="HTH araC/xylS-type" evidence="4">
    <location>
        <begin position="299"/>
        <end position="397"/>
    </location>
</feature>
<dbReference type="PROSITE" id="PS01124">
    <property type="entry name" value="HTH_ARAC_FAMILY_2"/>
    <property type="match status" value="1"/>
</dbReference>
<evidence type="ECO:0000256" key="2">
    <source>
        <dbReference type="ARBA" id="ARBA00023125"/>
    </source>
</evidence>
<dbReference type="PANTHER" id="PTHR43280">
    <property type="entry name" value="ARAC-FAMILY TRANSCRIPTIONAL REGULATOR"/>
    <property type="match status" value="1"/>
</dbReference>
<keyword evidence="3" id="KW-0804">Transcription</keyword>
<dbReference type="InterPro" id="IPR018062">
    <property type="entry name" value="HTH_AraC-typ_CS"/>
</dbReference>
<dbReference type="Pfam" id="PF12833">
    <property type="entry name" value="HTH_18"/>
    <property type="match status" value="1"/>
</dbReference>
<protein>
    <submittedName>
        <fullName evidence="5">AraC family transcriptional regulator</fullName>
    </submittedName>
</protein>
<dbReference type="PROSITE" id="PS00041">
    <property type="entry name" value="HTH_ARAC_FAMILY_1"/>
    <property type="match status" value="1"/>
</dbReference>
<keyword evidence="1" id="KW-0805">Transcription regulation</keyword>
<dbReference type="GO" id="GO:0043565">
    <property type="term" value="F:sequence-specific DNA binding"/>
    <property type="evidence" value="ECO:0007669"/>
    <property type="project" value="InterPro"/>
</dbReference>
<evidence type="ECO:0000313" key="5">
    <source>
        <dbReference type="EMBL" id="WGK81391.1"/>
    </source>
</evidence>
<keyword evidence="2" id="KW-0238">DNA-binding</keyword>
<evidence type="ECO:0000256" key="3">
    <source>
        <dbReference type="ARBA" id="ARBA00023163"/>
    </source>
</evidence>
<dbReference type="InterPro" id="IPR009057">
    <property type="entry name" value="Homeodomain-like_sf"/>
</dbReference>
<dbReference type="RefSeq" id="WP_301064610.1">
    <property type="nucleotide sequence ID" value="NZ_CP118709.1"/>
</dbReference>
<evidence type="ECO:0000256" key="1">
    <source>
        <dbReference type="ARBA" id="ARBA00023015"/>
    </source>
</evidence>
<sequence length="405" mass="45557">MTAIKLSALQSKVRTIENLFQLELRYLQTGMLQQDRVIGRAPALVFAEMEHLLEQQLETPESPHLKLLHGQFDSLYFAMHFGATSFLIGPFCSDRVAVDLDGALSQFELSIEDRYLLEVYLNKRPSLQSEMIENLAVAISSIIVTKSIAVDITSFNSSNATPPVANLNATISKFKSTDEVALRYQLEAKIDQAITRGDLFALERIIASTQGKVTMPSRLEALLSDSRYIAVTLNSLAARSCLRGGVSPQIVDYLSGRNIKLIDRMNNRVGLEVLQYRFIREYCSIVSRYNLASYSSLVKSAIEALRRQLNQNDGLQELASALHVSKEHLARKFKKETGETVSQYSNRLKIEESLIFVINKQHSIDEIAESLGFCSSAYYRKVFKQVMGCTPAHYCKESFLRNSES</sequence>
<dbReference type="SUPFAM" id="SSF46689">
    <property type="entry name" value="Homeodomain-like"/>
    <property type="match status" value="2"/>
</dbReference>
<evidence type="ECO:0000313" key="6">
    <source>
        <dbReference type="Proteomes" id="UP001239257"/>
    </source>
</evidence>
<dbReference type="EMBL" id="CP118709">
    <property type="protein sequence ID" value="WGK81391.1"/>
    <property type="molecule type" value="Genomic_DNA"/>
</dbReference>
<evidence type="ECO:0000259" key="4">
    <source>
        <dbReference type="PROSITE" id="PS01124"/>
    </source>
</evidence>